<feature type="compositionally biased region" description="Basic and acidic residues" evidence="7">
    <location>
        <begin position="712"/>
        <end position="726"/>
    </location>
</feature>
<feature type="region of interest" description="Disordered" evidence="7">
    <location>
        <begin position="1"/>
        <end position="79"/>
    </location>
</feature>
<sequence length="746" mass="84066">MLKRWLSRSSKRKSSAKDDSDTSSNSVVEVNYHHEAVQSTDSFLKPVRGKSMSKSKIPSAVGYNQTQSSQSSDKRSVSEQYTGNDTAISLLSTSLDTAFDASSPGLLFTNVTESMPFGDGSNKVFGYENFGNTCYCNSVLQCLYNLTEFRLQLLQYPERDPTAKRKRKSEMPGNKPRYFTESSFQHVNFGHESGGNGHHHHHHDARSVDANHGTLNGNNRINGKDNEHNGGPDGEDSNERPDSKNSNDGHKPNFLQRRNSSFLFRKLDNTTKENSETQSKEATGPVHATLMASDAMSEKLHEESRNVIVGRPLTVTSSYPEGNQTATGTGTAIKHPGSEHVANNIEATQDTATQQKTHKVFSSEQRKKAALIRGPVLNIDHQLDESNVSNLYYGLKDIFESITENLSLTGVVSPICFVDTLKRTNVLFNTTMHQDAHEFLNFLLNELSEFIQQDIDKTTDPARTYTNFINSLFQGTLTYRIKCLTCDNTTSRDEPFLDFPIEVHEEEETDIQALLQSYQQREMLSGSNKFYCNECCGLQEAERMVGLKQLPHILALHLKRFKYSEEHNSNIKLFNKIHYPLILNVCSSFCSSVRKKYELAGIVVHMGGGPQHGHYVSLCKNDKFGWLLFDDETVEVVSESTVLKFIGDKESLTTAYVLFYKELIDEEKYAKEDDKNEFEENIEQLISCDDLIRLTSQKANAQKMASAAVEEAQEHDKDEIHSERKGSSSSSKKSRPKSKLFNFMRS</sequence>
<evidence type="ECO:0000256" key="4">
    <source>
        <dbReference type="ARBA" id="ARBA00022801"/>
    </source>
</evidence>
<dbReference type="PROSITE" id="PS50235">
    <property type="entry name" value="USP_3"/>
    <property type="match status" value="1"/>
</dbReference>
<keyword evidence="3 6" id="KW-0645">Protease</keyword>
<feature type="compositionally biased region" description="Basic and acidic residues" evidence="7">
    <location>
        <begin position="237"/>
        <end position="251"/>
    </location>
</feature>
<feature type="region of interest" description="Disordered" evidence="7">
    <location>
        <begin position="187"/>
        <end position="260"/>
    </location>
</feature>
<evidence type="ECO:0000313" key="10">
    <source>
        <dbReference type="Proteomes" id="UP000515788"/>
    </source>
</evidence>
<keyword evidence="6" id="KW-0833">Ubl conjugation pathway</keyword>
<dbReference type="Pfam" id="PF00443">
    <property type="entry name" value="UCH"/>
    <property type="match status" value="1"/>
</dbReference>
<dbReference type="InterPro" id="IPR028889">
    <property type="entry name" value="USP"/>
</dbReference>
<dbReference type="GO" id="GO:0016579">
    <property type="term" value="P:protein deubiquitination"/>
    <property type="evidence" value="ECO:0007669"/>
    <property type="project" value="InterPro"/>
</dbReference>
<gene>
    <name evidence="9" type="ORF">HG536_0B05650</name>
</gene>
<evidence type="ECO:0000256" key="7">
    <source>
        <dbReference type="SAM" id="MobiDB-lite"/>
    </source>
</evidence>
<dbReference type="GO" id="GO:0006508">
    <property type="term" value="P:proteolysis"/>
    <property type="evidence" value="ECO:0007669"/>
    <property type="project" value="UniProtKB-KW"/>
</dbReference>
<dbReference type="SUPFAM" id="SSF54001">
    <property type="entry name" value="Cysteine proteinases"/>
    <property type="match status" value="1"/>
</dbReference>
<dbReference type="InterPro" id="IPR038765">
    <property type="entry name" value="Papain-like_cys_pep_sf"/>
</dbReference>
<comment type="similarity">
    <text evidence="2 6">Belongs to the peptidase C19 family.</text>
</comment>
<evidence type="ECO:0000256" key="1">
    <source>
        <dbReference type="ARBA" id="ARBA00000707"/>
    </source>
</evidence>
<dbReference type="Gene3D" id="3.90.70.10">
    <property type="entry name" value="Cysteine proteinases"/>
    <property type="match status" value="2"/>
</dbReference>
<dbReference type="PROSITE" id="PS00972">
    <property type="entry name" value="USP_1"/>
    <property type="match status" value="1"/>
</dbReference>
<dbReference type="InterPro" id="IPR050164">
    <property type="entry name" value="Peptidase_C19"/>
</dbReference>
<dbReference type="KEGG" id="tgb:HG536_0B05650"/>
<feature type="domain" description="USP" evidence="8">
    <location>
        <begin position="125"/>
        <end position="663"/>
    </location>
</feature>
<evidence type="ECO:0000256" key="2">
    <source>
        <dbReference type="ARBA" id="ARBA00009085"/>
    </source>
</evidence>
<keyword evidence="10" id="KW-1185">Reference proteome</keyword>
<feature type="compositionally biased region" description="Basic residues" evidence="7">
    <location>
        <begin position="1"/>
        <end position="14"/>
    </location>
</feature>
<dbReference type="GO" id="GO:0005829">
    <property type="term" value="C:cytosol"/>
    <property type="evidence" value="ECO:0007669"/>
    <property type="project" value="TreeGrafter"/>
</dbReference>
<dbReference type="PANTHER" id="PTHR24006:SF733">
    <property type="entry name" value="RE52890P"/>
    <property type="match status" value="1"/>
</dbReference>
<evidence type="ECO:0000313" key="9">
    <source>
        <dbReference type="EMBL" id="QLL31700.1"/>
    </source>
</evidence>
<dbReference type="InterPro" id="IPR018200">
    <property type="entry name" value="USP_CS"/>
</dbReference>
<dbReference type="GO" id="GO:0004843">
    <property type="term" value="F:cysteine-type deubiquitinase activity"/>
    <property type="evidence" value="ECO:0007669"/>
    <property type="project" value="UniProtKB-UniRule"/>
</dbReference>
<dbReference type="PANTHER" id="PTHR24006">
    <property type="entry name" value="UBIQUITIN CARBOXYL-TERMINAL HYDROLASE"/>
    <property type="match status" value="1"/>
</dbReference>
<dbReference type="GO" id="GO:0005634">
    <property type="term" value="C:nucleus"/>
    <property type="evidence" value="ECO:0007669"/>
    <property type="project" value="TreeGrafter"/>
</dbReference>
<keyword evidence="4 6" id="KW-0378">Hydrolase</keyword>
<dbReference type="FunFam" id="3.90.70.10:FF:000131">
    <property type="entry name" value="Ubiquitin carboxyl-terminal hydrolase"/>
    <property type="match status" value="1"/>
</dbReference>
<reference evidence="9 10" key="1">
    <citation type="submission" date="2020-06" db="EMBL/GenBank/DDBJ databases">
        <title>The yeast mating-type switching endonuclease HO is a domesticated member of an unorthodox homing genetic element family.</title>
        <authorList>
            <person name="Coughlan A.Y."/>
            <person name="Lombardi L."/>
            <person name="Braun-Galleani S."/>
            <person name="Martos A.R."/>
            <person name="Galeote V."/>
            <person name="Bigey F."/>
            <person name="Dequin S."/>
            <person name="Byrne K.P."/>
            <person name="Wolfe K.H."/>
        </authorList>
    </citation>
    <scope>NUCLEOTIDE SEQUENCE [LARGE SCALE GENOMIC DNA]</scope>
    <source>
        <strain evidence="9 10">CBS764</strain>
    </source>
</reference>
<name>A0A7G3ZDW4_9SACH</name>
<dbReference type="AlphaFoldDB" id="A0A7G3ZDW4"/>
<evidence type="ECO:0000259" key="8">
    <source>
        <dbReference type="PROSITE" id="PS50235"/>
    </source>
</evidence>
<evidence type="ECO:0000256" key="5">
    <source>
        <dbReference type="ARBA" id="ARBA00022807"/>
    </source>
</evidence>
<dbReference type="InterPro" id="IPR001394">
    <property type="entry name" value="Peptidase_C19_UCH"/>
</dbReference>
<feature type="region of interest" description="Disordered" evidence="7">
    <location>
        <begin position="703"/>
        <end position="746"/>
    </location>
</feature>
<accession>A0A7G3ZDW4</accession>
<dbReference type="EC" id="3.4.19.12" evidence="6"/>
<comment type="catalytic activity">
    <reaction evidence="1 6">
        <text>Thiol-dependent hydrolysis of ester, thioester, amide, peptide and isopeptide bonds formed by the C-terminal Gly of ubiquitin (a 76-residue protein attached to proteins as an intracellular targeting signal).</text>
        <dbReference type="EC" id="3.4.19.12"/>
    </reaction>
</comment>
<evidence type="ECO:0000256" key="3">
    <source>
        <dbReference type="ARBA" id="ARBA00022670"/>
    </source>
</evidence>
<dbReference type="Proteomes" id="UP000515788">
    <property type="component" value="Chromosome 2"/>
</dbReference>
<keyword evidence="5 6" id="KW-0788">Thiol protease</keyword>
<dbReference type="RefSeq" id="XP_037138375.1">
    <property type="nucleotide sequence ID" value="XM_037282480.1"/>
</dbReference>
<protein>
    <recommendedName>
        <fullName evidence="6">Ubiquitin carboxyl-terminal hydrolase</fullName>
        <ecNumber evidence="6">3.4.19.12</ecNumber>
    </recommendedName>
</protein>
<dbReference type="OrthoDB" id="27652at2759"/>
<feature type="region of interest" description="Disordered" evidence="7">
    <location>
        <begin position="160"/>
        <end position="179"/>
    </location>
</feature>
<dbReference type="GeneID" id="59324819"/>
<organism evidence="9 10">
    <name type="scientific">Torulaspora globosa</name>
    <dbReference type="NCBI Taxonomy" id="48254"/>
    <lineage>
        <taxon>Eukaryota</taxon>
        <taxon>Fungi</taxon>
        <taxon>Dikarya</taxon>
        <taxon>Ascomycota</taxon>
        <taxon>Saccharomycotina</taxon>
        <taxon>Saccharomycetes</taxon>
        <taxon>Saccharomycetales</taxon>
        <taxon>Saccharomycetaceae</taxon>
        <taxon>Torulaspora</taxon>
    </lineage>
</organism>
<proteinExistence type="inferred from homology"/>
<evidence type="ECO:0000256" key="6">
    <source>
        <dbReference type="RuleBase" id="RU366025"/>
    </source>
</evidence>
<dbReference type="EMBL" id="CP059247">
    <property type="protein sequence ID" value="QLL31700.1"/>
    <property type="molecule type" value="Genomic_DNA"/>
</dbReference>
<dbReference type="PROSITE" id="PS00973">
    <property type="entry name" value="USP_2"/>
    <property type="match status" value="1"/>
</dbReference>